<keyword evidence="1" id="KW-0732">Signal</keyword>
<gene>
    <name evidence="2" type="ORF">PLOB_00046689</name>
</gene>
<dbReference type="EMBL" id="CALNXK010000084">
    <property type="protein sequence ID" value="CAH3148532.1"/>
    <property type="molecule type" value="Genomic_DNA"/>
</dbReference>
<feature type="signal peptide" evidence="1">
    <location>
        <begin position="1"/>
        <end position="29"/>
    </location>
</feature>
<evidence type="ECO:0000256" key="1">
    <source>
        <dbReference type="SAM" id="SignalP"/>
    </source>
</evidence>
<evidence type="ECO:0000313" key="2">
    <source>
        <dbReference type="EMBL" id="CAH3148532.1"/>
    </source>
</evidence>
<name>A0ABN8PQ32_9CNID</name>
<keyword evidence="3" id="KW-1185">Reference proteome</keyword>
<organism evidence="2 3">
    <name type="scientific">Porites lobata</name>
    <dbReference type="NCBI Taxonomy" id="104759"/>
    <lineage>
        <taxon>Eukaryota</taxon>
        <taxon>Metazoa</taxon>
        <taxon>Cnidaria</taxon>
        <taxon>Anthozoa</taxon>
        <taxon>Hexacorallia</taxon>
        <taxon>Scleractinia</taxon>
        <taxon>Fungiina</taxon>
        <taxon>Poritidae</taxon>
        <taxon>Porites</taxon>
    </lineage>
</organism>
<comment type="caution">
    <text evidence="2">The sequence shown here is derived from an EMBL/GenBank/DDBJ whole genome shotgun (WGS) entry which is preliminary data.</text>
</comment>
<reference evidence="2 3" key="1">
    <citation type="submission" date="2022-05" db="EMBL/GenBank/DDBJ databases">
        <authorList>
            <consortium name="Genoscope - CEA"/>
            <person name="William W."/>
        </authorList>
    </citation>
    <scope>NUCLEOTIDE SEQUENCE [LARGE SCALE GENOMIC DNA]</scope>
</reference>
<protein>
    <submittedName>
        <fullName evidence="2">Uncharacterized protein</fullName>
    </submittedName>
</protein>
<proteinExistence type="predicted"/>
<feature type="chain" id="PRO_5046496074" evidence="1">
    <location>
        <begin position="30"/>
        <end position="96"/>
    </location>
</feature>
<sequence length="96" mass="9271">MKIVCLKSFTILVVISLMINLSNTPTVKAGPLSATGCILGCISCACAAAKELCLPFGIVLAGPLGILASAGCFIAVGGGCGACVASCLGLGATPTP</sequence>
<evidence type="ECO:0000313" key="3">
    <source>
        <dbReference type="Proteomes" id="UP001159405"/>
    </source>
</evidence>
<accession>A0ABN8PQ32</accession>
<dbReference type="Proteomes" id="UP001159405">
    <property type="component" value="Unassembled WGS sequence"/>
</dbReference>